<keyword evidence="2" id="KW-1185">Reference proteome</keyword>
<protein>
    <submittedName>
        <fullName evidence="1">Uncharacterized protein</fullName>
    </submittedName>
</protein>
<dbReference type="Proteomes" id="UP001516400">
    <property type="component" value="Unassembled WGS sequence"/>
</dbReference>
<sequence>MAGKKLTDKHLQDIIDNLSEVSEDEFSEKGSLNEVMNINQGVGIEKEVDNKSNKSKKDKVNIFWKNKILVLRQENDDSRRFPEEPDLDACANIVVRLARIILKNIIHQVFFDNYDTTIDLSEYLEENRILALVQ</sequence>
<reference evidence="1 2" key="1">
    <citation type="journal article" date="2021" name="BMC Biol.">
        <title>Horizontally acquired antibacterial genes associated with adaptive radiation of ladybird beetles.</title>
        <authorList>
            <person name="Li H.S."/>
            <person name="Tang X.F."/>
            <person name="Huang Y.H."/>
            <person name="Xu Z.Y."/>
            <person name="Chen M.L."/>
            <person name="Du X.Y."/>
            <person name="Qiu B.Y."/>
            <person name="Chen P.T."/>
            <person name="Zhang W."/>
            <person name="Slipinski A."/>
            <person name="Escalona H.E."/>
            <person name="Waterhouse R.M."/>
            <person name="Zwick A."/>
            <person name="Pang H."/>
        </authorList>
    </citation>
    <scope>NUCLEOTIDE SEQUENCE [LARGE SCALE GENOMIC DNA]</scope>
    <source>
        <strain evidence="1">SYSU2018</strain>
    </source>
</reference>
<organism evidence="1 2">
    <name type="scientific">Cryptolaemus montrouzieri</name>
    <dbReference type="NCBI Taxonomy" id="559131"/>
    <lineage>
        <taxon>Eukaryota</taxon>
        <taxon>Metazoa</taxon>
        <taxon>Ecdysozoa</taxon>
        <taxon>Arthropoda</taxon>
        <taxon>Hexapoda</taxon>
        <taxon>Insecta</taxon>
        <taxon>Pterygota</taxon>
        <taxon>Neoptera</taxon>
        <taxon>Endopterygota</taxon>
        <taxon>Coleoptera</taxon>
        <taxon>Polyphaga</taxon>
        <taxon>Cucujiformia</taxon>
        <taxon>Coccinelloidea</taxon>
        <taxon>Coccinellidae</taxon>
        <taxon>Scymninae</taxon>
        <taxon>Scymnini</taxon>
        <taxon>Cryptolaemus</taxon>
    </lineage>
</organism>
<proteinExistence type="predicted"/>
<gene>
    <name evidence="1" type="ORF">HHI36_009536</name>
</gene>
<dbReference type="EMBL" id="JABFTP020000001">
    <property type="protein sequence ID" value="KAL3265328.1"/>
    <property type="molecule type" value="Genomic_DNA"/>
</dbReference>
<comment type="caution">
    <text evidence="1">The sequence shown here is derived from an EMBL/GenBank/DDBJ whole genome shotgun (WGS) entry which is preliminary data.</text>
</comment>
<evidence type="ECO:0000313" key="2">
    <source>
        <dbReference type="Proteomes" id="UP001516400"/>
    </source>
</evidence>
<evidence type="ECO:0000313" key="1">
    <source>
        <dbReference type="EMBL" id="KAL3265328.1"/>
    </source>
</evidence>
<dbReference type="AlphaFoldDB" id="A0ABD2MFZ3"/>
<accession>A0ABD2MFZ3</accession>
<name>A0ABD2MFZ3_9CUCU</name>